<feature type="transmembrane region" description="Helical" evidence="1">
    <location>
        <begin position="187"/>
        <end position="208"/>
    </location>
</feature>
<proteinExistence type="predicted"/>
<keyword evidence="1" id="KW-1133">Transmembrane helix</keyword>
<feature type="transmembrane region" description="Helical" evidence="1">
    <location>
        <begin position="93"/>
        <end position="112"/>
    </location>
</feature>
<evidence type="ECO:0000256" key="1">
    <source>
        <dbReference type="SAM" id="Phobius"/>
    </source>
</evidence>
<reference evidence="2 3" key="1">
    <citation type="submission" date="2020-06" db="EMBL/GenBank/DDBJ databases">
        <title>Altererythrobacter sp. HHU K3-1.</title>
        <authorList>
            <person name="Zhang D."/>
            <person name="Xue H."/>
        </authorList>
    </citation>
    <scope>NUCLEOTIDE SEQUENCE [LARGE SCALE GENOMIC DNA]</scope>
    <source>
        <strain evidence="2 3">HHU K3-1</strain>
    </source>
</reference>
<feature type="transmembrane region" description="Helical" evidence="1">
    <location>
        <begin position="148"/>
        <end position="175"/>
    </location>
</feature>
<feature type="transmembrane region" description="Helical" evidence="1">
    <location>
        <begin position="67"/>
        <end position="87"/>
    </location>
</feature>
<name>A0A850H0H7_9SPHN</name>
<sequence>MVVAALFYPQFSLNHDSSWYLVATRMWLDGERLYVGIIEINPPLAFYLTAPALYFAGSVGLAPTTGFYLYTVVLSGASSLWLMRIVLRANLSTGAQMALLIGGIAGVFVMPVREFGQREHIMLILALPYLYYLILGDRGAPIKLAERIALGAVAAIGLALKPHFLLIPALIVLVAPLRDLFSRMIDPANLTLGTMLVAYAVFIAAVHPEYLSQIVPVATQVYSSYGGGWVQVLLRREMFALLCFVALCCCRGKLADGISLRLQGAIAGALMAYLLQFKGWNYHVLPFSFLLMLGSVWLFWARGAFVRRDMLVGALAIVVLVLTLGRQVELGPYRAPTTAAFAPFIERPDMPVLVLSSNVFASFPFINEVQARWSSRFPAQWYIPGAMVGLAQADCPREPQQCARFDDILFRARTAIIEDIARNRPELLFVDVRREKSYFEGLTFDYLAFLQRDPAFDPLLASYRKVGHAAGYEVWRRQGD</sequence>
<evidence type="ECO:0000313" key="2">
    <source>
        <dbReference type="EMBL" id="NVD44216.1"/>
    </source>
</evidence>
<feature type="transmembrane region" description="Helical" evidence="1">
    <location>
        <begin position="119"/>
        <end position="136"/>
    </location>
</feature>
<organism evidence="2 3">
    <name type="scientific">Qipengyuania atrilutea</name>
    <dbReference type="NCBI Taxonomy" id="2744473"/>
    <lineage>
        <taxon>Bacteria</taxon>
        <taxon>Pseudomonadati</taxon>
        <taxon>Pseudomonadota</taxon>
        <taxon>Alphaproteobacteria</taxon>
        <taxon>Sphingomonadales</taxon>
        <taxon>Erythrobacteraceae</taxon>
        <taxon>Qipengyuania</taxon>
    </lineage>
</organism>
<dbReference type="AlphaFoldDB" id="A0A850H0H7"/>
<keyword evidence="1" id="KW-0472">Membrane</keyword>
<dbReference type="EMBL" id="JABWGV010000001">
    <property type="protein sequence ID" value="NVD44216.1"/>
    <property type="molecule type" value="Genomic_DNA"/>
</dbReference>
<feature type="transmembrane region" description="Helical" evidence="1">
    <location>
        <begin position="33"/>
        <end position="55"/>
    </location>
</feature>
<feature type="transmembrane region" description="Helical" evidence="1">
    <location>
        <begin position="283"/>
        <end position="301"/>
    </location>
</feature>
<keyword evidence="1" id="KW-0812">Transmembrane</keyword>
<gene>
    <name evidence="2" type="ORF">HUV48_04190</name>
</gene>
<protein>
    <recommendedName>
        <fullName evidence="4">Glycosyltransferase RgtA/B/C/D-like domain-containing protein</fullName>
    </recommendedName>
</protein>
<evidence type="ECO:0008006" key="4">
    <source>
        <dbReference type="Google" id="ProtNLM"/>
    </source>
</evidence>
<comment type="caution">
    <text evidence="2">The sequence shown here is derived from an EMBL/GenBank/DDBJ whole genome shotgun (WGS) entry which is preliminary data.</text>
</comment>
<dbReference type="Proteomes" id="UP000561438">
    <property type="component" value="Unassembled WGS sequence"/>
</dbReference>
<keyword evidence="3" id="KW-1185">Reference proteome</keyword>
<accession>A0A850H0H7</accession>
<evidence type="ECO:0000313" key="3">
    <source>
        <dbReference type="Proteomes" id="UP000561438"/>
    </source>
</evidence>